<proteinExistence type="predicted"/>
<keyword evidence="3" id="KW-1185">Reference proteome</keyword>
<dbReference type="EMBL" id="JAPHNL010000024">
    <property type="protein sequence ID" value="MCX3058872.1"/>
    <property type="molecule type" value="Genomic_DNA"/>
</dbReference>
<accession>A0ABT3TR31</accession>
<reference evidence="2" key="1">
    <citation type="submission" date="2022-10" db="EMBL/GenBank/DDBJ databases">
        <title>Streptomyces beihaiensis sp. nov., a chitin degrading actinobacterium, isolated from shrimp pond soil.</title>
        <authorList>
            <person name="Xie J."/>
            <person name="Shen N."/>
        </authorList>
    </citation>
    <scope>NUCLEOTIDE SEQUENCE</scope>
    <source>
        <strain evidence="2">GXMU-J5</strain>
    </source>
</reference>
<evidence type="ECO:0000256" key="1">
    <source>
        <dbReference type="SAM" id="Phobius"/>
    </source>
</evidence>
<sequence>MKLAITILTVASGALPALGVWLLWRRIDGRRDHLRRKLRRYEEIMGDPELSEEERRTRLEREAPSESTIGDLLHIRERIELVGLEQSPDFTAPAVLASIGLICATIAGLLSTWFD</sequence>
<protein>
    <recommendedName>
        <fullName evidence="4">C-type cytochrome biogenesis protein CcmI</fullName>
    </recommendedName>
</protein>
<comment type="caution">
    <text evidence="2">The sequence shown here is derived from an EMBL/GenBank/DDBJ whole genome shotgun (WGS) entry which is preliminary data.</text>
</comment>
<dbReference type="Proteomes" id="UP001163064">
    <property type="component" value="Unassembled WGS sequence"/>
</dbReference>
<keyword evidence="1" id="KW-1133">Transmembrane helix</keyword>
<organism evidence="2 3">
    <name type="scientific">Streptomyces beihaiensis</name>
    <dbReference type="NCBI Taxonomy" id="2984495"/>
    <lineage>
        <taxon>Bacteria</taxon>
        <taxon>Bacillati</taxon>
        <taxon>Actinomycetota</taxon>
        <taxon>Actinomycetes</taxon>
        <taxon>Kitasatosporales</taxon>
        <taxon>Streptomycetaceae</taxon>
        <taxon>Streptomyces</taxon>
    </lineage>
</organism>
<evidence type="ECO:0008006" key="4">
    <source>
        <dbReference type="Google" id="ProtNLM"/>
    </source>
</evidence>
<gene>
    <name evidence="2" type="ORF">OFY01_03620</name>
</gene>
<keyword evidence="1" id="KW-0812">Transmembrane</keyword>
<evidence type="ECO:0000313" key="3">
    <source>
        <dbReference type="Proteomes" id="UP001163064"/>
    </source>
</evidence>
<keyword evidence="1" id="KW-0472">Membrane</keyword>
<dbReference type="RefSeq" id="WP_266596203.1">
    <property type="nucleotide sequence ID" value="NZ_JAPHNL010000024.1"/>
</dbReference>
<feature type="transmembrane region" description="Helical" evidence="1">
    <location>
        <begin position="90"/>
        <end position="114"/>
    </location>
</feature>
<name>A0ABT3TR31_9ACTN</name>
<evidence type="ECO:0000313" key="2">
    <source>
        <dbReference type="EMBL" id="MCX3058872.1"/>
    </source>
</evidence>